<name>A0A7S0L2H7_9EUKA</name>
<keyword evidence="2" id="KW-0472">Membrane</keyword>
<evidence type="ECO:0000256" key="2">
    <source>
        <dbReference type="SAM" id="Phobius"/>
    </source>
</evidence>
<feature type="region of interest" description="Disordered" evidence="1">
    <location>
        <begin position="119"/>
        <end position="143"/>
    </location>
</feature>
<keyword evidence="2" id="KW-1133">Transmembrane helix</keyword>
<dbReference type="AlphaFoldDB" id="A0A7S0L2H7"/>
<accession>A0A7S0L2H7</accession>
<dbReference type="EMBL" id="HBEY01006234">
    <property type="protein sequence ID" value="CAD8599715.1"/>
    <property type="molecule type" value="Transcribed_RNA"/>
</dbReference>
<evidence type="ECO:0000313" key="3">
    <source>
        <dbReference type="EMBL" id="CAD8599715.1"/>
    </source>
</evidence>
<sequence length="257" mass="28728">MARGAGSAKAGLFVCSTAMLALCFLLLPAFYLPDSMETTGRSTVNILRQQINLKKLRERLNLKKLREQVNFKQLQEHLSLKQLRDRLSTKKLGDLSSKQLRKLKKLFIKKKRKLSETNASDTSVVEAIEPSVETEEPSDDPEELARIFSILGSSAKEEAQERGLMARPPPPAPRRAHHEFDRELLGDSPQSMFDLLHVSHSVCQGTGMDNRTLARTLASCSSRCLLANLEPGSGRTCSHFAWLAVSRQCFIYPECAC</sequence>
<keyword evidence="2" id="KW-0812">Transmembrane</keyword>
<organism evidence="3">
    <name type="scientific">Coccolithus braarudii</name>
    <dbReference type="NCBI Taxonomy" id="221442"/>
    <lineage>
        <taxon>Eukaryota</taxon>
        <taxon>Haptista</taxon>
        <taxon>Haptophyta</taxon>
        <taxon>Prymnesiophyceae</taxon>
        <taxon>Coccolithales</taxon>
        <taxon>Coccolithaceae</taxon>
        <taxon>Coccolithus</taxon>
    </lineage>
</organism>
<proteinExistence type="predicted"/>
<reference evidence="3" key="1">
    <citation type="submission" date="2021-01" db="EMBL/GenBank/DDBJ databases">
        <authorList>
            <person name="Corre E."/>
            <person name="Pelletier E."/>
            <person name="Niang G."/>
            <person name="Scheremetjew M."/>
            <person name="Finn R."/>
            <person name="Kale V."/>
            <person name="Holt S."/>
            <person name="Cochrane G."/>
            <person name="Meng A."/>
            <person name="Brown T."/>
            <person name="Cohen L."/>
        </authorList>
    </citation>
    <scope>NUCLEOTIDE SEQUENCE</scope>
    <source>
        <strain evidence="3">PLY182g</strain>
    </source>
</reference>
<feature type="compositionally biased region" description="Acidic residues" evidence="1">
    <location>
        <begin position="132"/>
        <end position="142"/>
    </location>
</feature>
<evidence type="ECO:0000256" key="1">
    <source>
        <dbReference type="SAM" id="MobiDB-lite"/>
    </source>
</evidence>
<protein>
    <submittedName>
        <fullName evidence="3">Uncharacterized protein</fullName>
    </submittedName>
</protein>
<gene>
    <name evidence="3" type="ORF">CPEL01642_LOCUS3045</name>
</gene>
<feature type="transmembrane region" description="Helical" evidence="2">
    <location>
        <begin position="12"/>
        <end position="32"/>
    </location>
</feature>